<dbReference type="InterPro" id="IPR053010">
    <property type="entry name" value="SET_SmydA-8"/>
</dbReference>
<dbReference type="Gene3D" id="1.10.220.160">
    <property type="match status" value="1"/>
</dbReference>
<dbReference type="EMBL" id="GEDC01029336">
    <property type="protein sequence ID" value="JAS07962.1"/>
    <property type="molecule type" value="Transcribed_RNA"/>
</dbReference>
<evidence type="ECO:0000313" key="3">
    <source>
        <dbReference type="EMBL" id="JAS07962.1"/>
    </source>
</evidence>
<feature type="compositionally biased region" description="Basic residues" evidence="1">
    <location>
        <begin position="19"/>
        <end position="38"/>
    </location>
</feature>
<evidence type="ECO:0000313" key="6">
    <source>
        <dbReference type="EMBL" id="JAS33206.1"/>
    </source>
</evidence>
<dbReference type="EMBL" id="GEDC01031647">
    <property type="protein sequence ID" value="JAS05651.1"/>
    <property type="molecule type" value="Transcribed_RNA"/>
</dbReference>
<evidence type="ECO:0000313" key="5">
    <source>
        <dbReference type="EMBL" id="JAS23673.1"/>
    </source>
</evidence>
<dbReference type="AlphaFoldDB" id="A0A1B6CES5"/>
<dbReference type="Gene3D" id="6.10.140.2220">
    <property type="match status" value="1"/>
</dbReference>
<protein>
    <submittedName>
        <fullName evidence="4">Uncharacterized protein</fullName>
    </submittedName>
</protein>
<dbReference type="SUPFAM" id="SSF82199">
    <property type="entry name" value="SET domain"/>
    <property type="match status" value="1"/>
</dbReference>
<evidence type="ECO:0000313" key="2">
    <source>
        <dbReference type="EMBL" id="JAS05651.1"/>
    </source>
</evidence>
<gene>
    <name evidence="2" type="ORF">g.37913</name>
    <name evidence="4" type="ORF">g.37916</name>
    <name evidence="3" type="ORF">g.37918</name>
    <name evidence="5" type="ORF">g.37924</name>
    <name evidence="6" type="ORF">g.37928</name>
</gene>
<reference evidence="4" key="1">
    <citation type="submission" date="2015-12" db="EMBL/GenBank/DDBJ databases">
        <title>De novo transcriptome assembly of four potential Pierce s Disease insect vectors from Arizona vineyards.</title>
        <authorList>
            <person name="Tassone E.E."/>
        </authorList>
    </citation>
    <scope>NUCLEOTIDE SEQUENCE</scope>
</reference>
<dbReference type="PANTHER" id="PTHR46455:SF5">
    <property type="entry name" value="SET AND MYND DOMAIN CONTAINING, ARTHROPOD-SPECIFIC, MEMBER 4, ISOFORM A"/>
    <property type="match status" value="1"/>
</dbReference>
<dbReference type="EMBL" id="GEDC01025393">
    <property type="protein sequence ID" value="JAS11905.1"/>
    <property type="molecule type" value="Transcribed_RNA"/>
</dbReference>
<proteinExistence type="predicted"/>
<organism evidence="4">
    <name type="scientific">Clastoptera arizonana</name>
    <name type="common">Arizona spittle bug</name>
    <dbReference type="NCBI Taxonomy" id="38151"/>
    <lineage>
        <taxon>Eukaryota</taxon>
        <taxon>Metazoa</taxon>
        <taxon>Ecdysozoa</taxon>
        <taxon>Arthropoda</taxon>
        <taxon>Hexapoda</taxon>
        <taxon>Insecta</taxon>
        <taxon>Pterygota</taxon>
        <taxon>Neoptera</taxon>
        <taxon>Paraneoptera</taxon>
        <taxon>Hemiptera</taxon>
        <taxon>Auchenorrhyncha</taxon>
        <taxon>Cercopoidea</taxon>
        <taxon>Clastopteridae</taxon>
        <taxon>Clastoptera</taxon>
    </lineage>
</organism>
<accession>A0A1B6CES5</accession>
<sequence>LDRVQSILRSVTGLYGGMHKKKKKNKKNGKRKEYRNHARVSTEPDASEILDGPPYLIKESDIMGRYLVASRNLEPGTVLMDEDAIVVGPIQNSEPLCLGCYLKIEDVDTSARCDRCDWPMCSLECPGLYTPNGHSREECSLLSSASNKTFKASPINNVYNTIVPLRCLLLKESNPVKWEVLSTMEAHNDIRKNIPSIWANNQTSVVDQIRTRWGITKYSEEELHTICGILEVNCFEIGQNGMSLRALFPVAFLVCHDCIPNTGHIDQDYHMIVRNSVPLKAGDPITLSYALTLQPTFKRREHLKESKFFECVCSRCSDPTESGTYLSAMKCQKCNDGLVLSTDPLKADAIWKCNSTQCTGFSLTADDVNVLMERIQKEVNAAGDDIEALEFFLKQYKNILHKHHYCMLGIKYSLSQLYGKCNGYLIHELTEEQLNRKKEICEDLLSVFNVIEPGMSRIRAITMYELHAPIMIQLTRQFQMQNISKRQLKLDLKRVVNYLQEASNILSFEPEDSAEGEMCMAANDALERLQDWEEIIGKL</sequence>
<dbReference type="InterPro" id="IPR046341">
    <property type="entry name" value="SET_dom_sf"/>
</dbReference>
<feature type="non-terminal residue" evidence="4">
    <location>
        <position position="1"/>
    </location>
</feature>
<feature type="region of interest" description="Disordered" evidence="1">
    <location>
        <begin position="19"/>
        <end position="45"/>
    </location>
</feature>
<evidence type="ECO:0000256" key="1">
    <source>
        <dbReference type="SAM" id="MobiDB-lite"/>
    </source>
</evidence>
<dbReference type="EMBL" id="GEDC01013625">
    <property type="protein sequence ID" value="JAS23673.1"/>
    <property type="molecule type" value="Transcribed_RNA"/>
</dbReference>
<dbReference type="PANTHER" id="PTHR46455">
    <property type="entry name" value="SET AND MYND DOMAIN CONTAINING, ARTHROPOD-SPECIFIC, MEMBER 4, ISOFORM A"/>
    <property type="match status" value="1"/>
</dbReference>
<name>A0A1B6CES5_9HEMI</name>
<dbReference type="Gene3D" id="2.170.270.10">
    <property type="entry name" value="SET domain"/>
    <property type="match status" value="1"/>
</dbReference>
<dbReference type="CDD" id="cd20071">
    <property type="entry name" value="SET_SMYD"/>
    <property type="match status" value="1"/>
</dbReference>
<evidence type="ECO:0000313" key="4">
    <source>
        <dbReference type="EMBL" id="JAS11905.1"/>
    </source>
</evidence>
<dbReference type="EMBL" id="GEDC01004092">
    <property type="protein sequence ID" value="JAS33206.1"/>
    <property type="molecule type" value="Transcribed_RNA"/>
</dbReference>